<protein>
    <submittedName>
        <fullName evidence="2">Glutathione S-transferase</fullName>
    </submittedName>
</protein>
<name>A0A370LA75_9HYPH</name>
<dbReference type="CDD" id="cd03205">
    <property type="entry name" value="GST_C_6"/>
    <property type="match status" value="1"/>
</dbReference>
<dbReference type="Proteomes" id="UP000255207">
    <property type="component" value="Unassembled WGS sequence"/>
</dbReference>
<dbReference type="InterPro" id="IPR004045">
    <property type="entry name" value="Glutathione_S-Trfase_N"/>
</dbReference>
<dbReference type="SUPFAM" id="SSF52833">
    <property type="entry name" value="Thioredoxin-like"/>
    <property type="match status" value="1"/>
</dbReference>
<evidence type="ECO:0000259" key="1">
    <source>
        <dbReference type="PROSITE" id="PS50404"/>
    </source>
</evidence>
<dbReference type="InterPro" id="IPR050983">
    <property type="entry name" value="GST_Omega/HSP26"/>
</dbReference>
<accession>A0A370LA75</accession>
<dbReference type="CDD" id="cd03049">
    <property type="entry name" value="GST_N_3"/>
    <property type="match status" value="1"/>
</dbReference>
<comment type="caution">
    <text evidence="2">The sequence shown here is derived from an EMBL/GenBank/DDBJ whole genome shotgun (WGS) entry which is preliminary data.</text>
</comment>
<dbReference type="PROSITE" id="PS50404">
    <property type="entry name" value="GST_NTER"/>
    <property type="match status" value="1"/>
</dbReference>
<dbReference type="Pfam" id="PF13409">
    <property type="entry name" value="GST_N_2"/>
    <property type="match status" value="1"/>
</dbReference>
<keyword evidence="2" id="KW-0808">Transferase</keyword>
<dbReference type="SUPFAM" id="SSF47616">
    <property type="entry name" value="GST C-terminal domain-like"/>
    <property type="match status" value="1"/>
</dbReference>
<organism evidence="2 3">
    <name type="scientific">Bosea caraganae</name>
    <dbReference type="NCBI Taxonomy" id="2763117"/>
    <lineage>
        <taxon>Bacteria</taxon>
        <taxon>Pseudomonadati</taxon>
        <taxon>Pseudomonadota</taxon>
        <taxon>Alphaproteobacteria</taxon>
        <taxon>Hyphomicrobiales</taxon>
        <taxon>Boseaceae</taxon>
        <taxon>Bosea</taxon>
    </lineage>
</organism>
<keyword evidence="3" id="KW-1185">Reference proteome</keyword>
<dbReference type="Gene3D" id="3.40.30.10">
    <property type="entry name" value="Glutaredoxin"/>
    <property type="match status" value="1"/>
</dbReference>
<dbReference type="PANTHER" id="PTHR43968">
    <property type="match status" value="1"/>
</dbReference>
<gene>
    <name evidence="2" type="ORF">DWE98_05585</name>
</gene>
<feature type="domain" description="GST N-terminal" evidence="1">
    <location>
        <begin position="1"/>
        <end position="82"/>
    </location>
</feature>
<dbReference type="Pfam" id="PF13410">
    <property type="entry name" value="GST_C_2"/>
    <property type="match status" value="1"/>
</dbReference>
<dbReference type="Gene3D" id="1.20.1050.10">
    <property type="match status" value="1"/>
</dbReference>
<dbReference type="RefSeq" id="WP_114828195.1">
    <property type="nucleotide sequence ID" value="NZ_QQTO01000037.1"/>
</dbReference>
<proteinExistence type="predicted"/>
<dbReference type="EMBL" id="QQTP01000002">
    <property type="protein sequence ID" value="RDJ28070.1"/>
    <property type="molecule type" value="Genomic_DNA"/>
</dbReference>
<evidence type="ECO:0000313" key="3">
    <source>
        <dbReference type="Proteomes" id="UP000255207"/>
    </source>
</evidence>
<dbReference type="AlphaFoldDB" id="A0A370LA75"/>
<dbReference type="InterPro" id="IPR036282">
    <property type="entry name" value="Glutathione-S-Trfase_C_sf"/>
</dbReference>
<sequence>MKLYWSPRSPYVRKVMVVAHEKGVADRIERLPIVVSGLAVSEDFHAVNPLARIPTLILDDGASVYDSTVIAEYLDTLSPQNPLLPAAPGERLAVQSMHALGTGIADLLIPLRGELARPEAERSATFMAVGVSKFALAADRLEAMAGGMLARPIDLGQIAVATALTYADFRFPHLDWRQGRPGLTAWFDAITQRPSFRATAFVDA</sequence>
<evidence type="ECO:0000313" key="2">
    <source>
        <dbReference type="EMBL" id="RDJ28070.1"/>
    </source>
</evidence>
<dbReference type="GO" id="GO:0005737">
    <property type="term" value="C:cytoplasm"/>
    <property type="evidence" value="ECO:0007669"/>
    <property type="project" value="TreeGrafter"/>
</dbReference>
<reference evidence="3" key="1">
    <citation type="submission" date="2018-07" db="EMBL/GenBank/DDBJ databases">
        <authorList>
            <person name="Safronova V.I."/>
            <person name="Chirak E.R."/>
            <person name="Sazanova A.L."/>
        </authorList>
    </citation>
    <scope>NUCLEOTIDE SEQUENCE [LARGE SCALE GENOMIC DNA]</scope>
    <source>
        <strain evidence="3">RCAM04685</strain>
    </source>
</reference>
<dbReference type="InterPro" id="IPR036249">
    <property type="entry name" value="Thioredoxin-like_sf"/>
</dbReference>
<dbReference type="GO" id="GO:0016740">
    <property type="term" value="F:transferase activity"/>
    <property type="evidence" value="ECO:0007669"/>
    <property type="project" value="UniProtKB-KW"/>
</dbReference>
<dbReference type="OrthoDB" id="9795329at2"/>
<dbReference type="PANTHER" id="PTHR43968:SF6">
    <property type="entry name" value="GLUTATHIONE S-TRANSFERASE OMEGA"/>
    <property type="match status" value="1"/>
</dbReference>